<reference evidence="1" key="2">
    <citation type="journal article" date="2021" name="PeerJ">
        <title>Extensive microbial diversity within the chicken gut microbiome revealed by metagenomics and culture.</title>
        <authorList>
            <person name="Gilroy R."/>
            <person name="Ravi A."/>
            <person name="Getino M."/>
            <person name="Pursley I."/>
            <person name="Horton D.L."/>
            <person name="Alikhan N.F."/>
            <person name="Baker D."/>
            <person name="Gharbi K."/>
            <person name="Hall N."/>
            <person name="Watson M."/>
            <person name="Adriaenssens E.M."/>
            <person name="Foster-Nyarko E."/>
            <person name="Jarju S."/>
            <person name="Secka A."/>
            <person name="Antonio M."/>
            <person name="Oren A."/>
            <person name="Chaudhuri R.R."/>
            <person name="La Ragione R."/>
            <person name="Hildebrand F."/>
            <person name="Pallen M.J."/>
        </authorList>
    </citation>
    <scope>NUCLEOTIDE SEQUENCE</scope>
    <source>
        <strain evidence="1">B3-1481</strain>
    </source>
</reference>
<gene>
    <name evidence="1" type="ORF">IAB76_00690</name>
</gene>
<evidence type="ECO:0000313" key="2">
    <source>
        <dbReference type="Proteomes" id="UP000823769"/>
    </source>
</evidence>
<evidence type="ECO:0008006" key="3">
    <source>
        <dbReference type="Google" id="ProtNLM"/>
    </source>
</evidence>
<name>A0A9D9IV46_9BACT</name>
<protein>
    <recommendedName>
        <fullName evidence="3">Cell division protein FtsQ</fullName>
    </recommendedName>
</protein>
<comment type="caution">
    <text evidence="1">The sequence shown here is derived from an EMBL/GenBank/DDBJ whole genome shotgun (WGS) entry which is preliminary data.</text>
</comment>
<proteinExistence type="predicted"/>
<reference evidence="1" key="1">
    <citation type="submission" date="2020-10" db="EMBL/GenBank/DDBJ databases">
        <authorList>
            <person name="Gilroy R."/>
        </authorList>
    </citation>
    <scope>NUCLEOTIDE SEQUENCE</scope>
    <source>
        <strain evidence="1">B3-1481</strain>
    </source>
</reference>
<evidence type="ECO:0000313" key="1">
    <source>
        <dbReference type="EMBL" id="MBO8479617.1"/>
    </source>
</evidence>
<accession>A0A9D9IV46</accession>
<dbReference type="AlphaFoldDB" id="A0A9D9IV46"/>
<sequence length="262" mass="29590">MKRRTRYAIAAMLALLLCSGLALLLRATRAERAMLACEHVEVEFRDSLKFVNSAEVRNWLDRDYGICTGRRLDSLDLGRIEQLLLSRGPIVGCEAWTDGKGVLHVEISQRMPVLRFSYGEGQGYYIDAEGWIIPLHSSYTADVRVIEGSIPVRPAAGFSGLPESEADRKWLQGMLKLQREIDGSRTWSPLVRRTIIRSDGDIALTLGSGDELYIIGGPERLEEKLSGIEEYLRNIVPLKGEGYYRTVNLKYKNQIICRQKDT</sequence>
<dbReference type="EMBL" id="JADILW010000009">
    <property type="protein sequence ID" value="MBO8479617.1"/>
    <property type="molecule type" value="Genomic_DNA"/>
</dbReference>
<organism evidence="1 2">
    <name type="scientific">Candidatus Cryptobacteroides avistercoris</name>
    <dbReference type="NCBI Taxonomy" id="2840758"/>
    <lineage>
        <taxon>Bacteria</taxon>
        <taxon>Pseudomonadati</taxon>
        <taxon>Bacteroidota</taxon>
        <taxon>Bacteroidia</taxon>
        <taxon>Bacteroidales</taxon>
        <taxon>Candidatus Cryptobacteroides</taxon>
    </lineage>
</organism>
<dbReference type="Proteomes" id="UP000823769">
    <property type="component" value="Unassembled WGS sequence"/>
</dbReference>